<protein>
    <submittedName>
        <fullName evidence="1">Uncharacterized protein</fullName>
    </submittedName>
</protein>
<reference evidence="2" key="1">
    <citation type="journal article" date="2008" name="Nat. Genet.">
        <title>The Pristionchus pacificus genome provides a unique perspective on nematode lifestyle and parasitism.</title>
        <authorList>
            <person name="Dieterich C."/>
            <person name="Clifton S.W."/>
            <person name="Schuster L.N."/>
            <person name="Chinwalla A."/>
            <person name="Delehaunty K."/>
            <person name="Dinkelacker I."/>
            <person name="Fulton L."/>
            <person name="Fulton R."/>
            <person name="Godfrey J."/>
            <person name="Minx P."/>
            <person name="Mitreva M."/>
            <person name="Roeseler W."/>
            <person name="Tian H."/>
            <person name="Witte H."/>
            <person name="Yang S.P."/>
            <person name="Wilson R.K."/>
            <person name="Sommer R.J."/>
        </authorList>
    </citation>
    <scope>NUCLEOTIDE SEQUENCE [LARGE SCALE GENOMIC DNA]</scope>
    <source>
        <strain evidence="2">PS312</strain>
    </source>
</reference>
<evidence type="ECO:0000313" key="1">
    <source>
        <dbReference type="EnsemblMetazoa" id="PPA28298.1"/>
    </source>
</evidence>
<organism evidence="1 2">
    <name type="scientific">Pristionchus pacificus</name>
    <name type="common">Parasitic nematode worm</name>
    <dbReference type="NCBI Taxonomy" id="54126"/>
    <lineage>
        <taxon>Eukaryota</taxon>
        <taxon>Metazoa</taxon>
        <taxon>Ecdysozoa</taxon>
        <taxon>Nematoda</taxon>
        <taxon>Chromadorea</taxon>
        <taxon>Rhabditida</taxon>
        <taxon>Rhabditina</taxon>
        <taxon>Diplogasteromorpha</taxon>
        <taxon>Diplogasteroidea</taxon>
        <taxon>Neodiplogasteridae</taxon>
        <taxon>Pristionchus</taxon>
    </lineage>
</organism>
<gene>
    <name evidence="1" type="primary">WBGene00117852</name>
</gene>
<accession>A0A8R1YRI4</accession>
<name>A0A2A6B805_PRIPA</name>
<dbReference type="AlphaFoldDB" id="A0A2A6B805"/>
<dbReference type="Proteomes" id="UP000005239">
    <property type="component" value="Unassembled WGS sequence"/>
</dbReference>
<accession>A0A2A6B805</accession>
<dbReference type="EnsemblMetazoa" id="PPA28298.1">
    <property type="protein sequence ID" value="PPA28298.1"/>
    <property type="gene ID" value="WBGene00117852"/>
</dbReference>
<proteinExistence type="predicted"/>
<sequence>MFLTVVLCPLTEVVFDGPSLVTSTPLTDVVDPIDVVLPIDETVEGVDDEPVTELLLPPDPVAVDDADDVLEPDTVLSVVVVDPDELNVVVVLPVPAHDVIVEPVDPIEVMLDPEEVNVEEEVDVVEPVEGDPVTVTVCEPIDVVAANIYFKM</sequence>
<evidence type="ECO:0000313" key="2">
    <source>
        <dbReference type="Proteomes" id="UP000005239"/>
    </source>
</evidence>
<reference evidence="1" key="2">
    <citation type="submission" date="2022-06" db="UniProtKB">
        <authorList>
            <consortium name="EnsemblMetazoa"/>
        </authorList>
    </citation>
    <scope>IDENTIFICATION</scope>
    <source>
        <strain evidence="1">PS312</strain>
    </source>
</reference>
<keyword evidence="2" id="KW-1185">Reference proteome</keyword>